<organism evidence="2 3">
    <name type="scientific">Calothrix parietina FACHB-288</name>
    <dbReference type="NCBI Taxonomy" id="2692896"/>
    <lineage>
        <taxon>Bacteria</taxon>
        <taxon>Bacillati</taxon>
        <taxon>Cyanobacteriota</taxon>
        <taxon>Cyanophyceae</taxon>
        <taxon>Nostocales</taxon>
        <taxon>Calotrichaceae</taxon>
        <taxon>Calothrix</taxon>
    </lineage>
</organism>
<keyword evidence="3" id="KW-1185">Reference proteome</keyword>
<dbReference type="RefSeq" id="WP_190538746.1">
    <property type="nucleotide sequence ID" value="NZ_CAWPNO010000073.1"/>
</dbReference>
<dbReference type="EMBL" id="JACJQH010000004">
    <property type="protein sequence ID" value="MBD2194481.1"/>
    <property type="molecule type" value="Genomic_DNA"/>
</dbReference>
<dbReference type="Pfam" id="PF13577">
    <property type="entry name" value="SnoaL_4"/>
    <property type="match status" value="1"/>
</dbReference>
<comment type="caution">
    <text evidence="2">The sequence shown here is derived from an EMBL/GenBank/DDBJ whole genome shotgun (WGS) entry which is preliminary data.</text>
</comment>
<evidence type="ECO:0000259" key="1">
    <source>
        <dbReference type="Pfam" id="PF13577"/>
    </source>
</evidence>
<evidence type="ECO:0000313" key="2">
    <source>
        <dbReference type="EMBL" id="MBD2194481.1"/>
    </source>
</evidence>
<feature type="domain" description="SnoaL-like" evidence="1">
    <location>
        <begin position="75"/>
        <end position="174"/>
    </location>
</feature>
<accession>A0ABR8A3E1</accession>
<evidence type="ECO:0000313" key="3">
    <source>
        <dbReference type="Proteomes" id="UP000658514"/>
    </source>
</evidence>
<protein>
    <submittedName>
        <fullName evidence="2">Nuclear transport factor 2 family protein</fullName>
    </submittedName>
</protein>
<sequence length="197" mass="21611">MKKNKYQRLMSFPGMTTLIAVVATVLVILGGTFEFAFASQPNAQSDIEKLTVCYALGTDAIGRGDLIEGKNIYPNCFTPDATITAVFPSGVTQTYIGTNAWADFVYAVFQGNGYVATQHLIGTININVNGNKATMTSYLHATHKRSETSIDVANGTYEDEVIQQNGRWKIRRRTLKLITFLNLSSPPSGQRLMMPSS</sequence>
<dbReference type="CDD" id="cd00531">
    <property type="entry name" value="NTF2_like"/>
    <property type="match status" value="1"/>
</dbReference>
<dbReference type="Gene3D" id="3.10.450.50">
    <property type="match status" value="1"/>
</dbReference>
<dbReference type="SUPFAM" id="SSF54427">
    <property type="entry name" value="NTF2-like"/>
    <property type="match status" value="1"/>
</dbReference>
<dbReference type="InterPro" id="IPR032710">
    <property type="entry name" value="NTF2-like_dom_sf"/>
</dbReference>
<dbReference type="InterPro" id="IPR037401">
    <property type="entry name" value="SnoaL-like"/>
</dbReference>
<gene>
    <name evidence="2" type="ORF">H6G24_03085</name>
</gene>
<dbReference type="Proteomes" id="UP000658514">
    <property type="component" value="Unassembled WGS sequence"/>
</dbReference>
<reference evidence="2 3" key="1">
    <citation type="journal article" date="2020" name="ISME J.">
        <title>Comparative genomics reveals insights into cyanobacterial evolution and habitat adaptation.</title>
        <authorList>
            <person name="Chen M.Y."/>
            <person name="Teng W.K."/>
            <person name="Zhao L."/>
            <person name="Hu C.X."/>
            <person name="Zhou Y.K."/>
            <person name="Han B.P."/>
            <person name="Song L.R."/>
            <person name="Shu W.S."/>
        </authorList>
    </citation>
    <scope>NUCLEOTIDE SEQUENCE [LARGE SCALE GENOMIC DNA]</scope>
    <source>
        <strain evidence="2 3">FACHB-288</strain>
    </source>
</reference>
<name>A0ABR8A3E1_9CYAN</name>
<proteinExistence type="predicted"/>